<dbReference type="AlphaFoldDB" id="A0A9C7USN7"/>
<protein>
    <recommendedName>
        <fullName evidence="3">Magnesium-dependent phosphatase 1</fullName>
    </recommendedName>
</protein>
<name>A0A9C7USN7_9RHOD</name>
<comment type="caution">
    <text evidence="1">The sequence shown here is derived from an EMBL/GenBank/DDBJ whole genome shotgun (WGS) entry which is preliminary data.</text>
</comment>
<organism evidence="1 2">
    <name type="scientific">Galdieria partita</name>
    <dbReference type="NCBI Taxonomy" id="83374"/>
    <lineage>
        <taxon>Eukaryota</taxon>
        <taxon>Rhodophyta</taxon>
        <taxon>Bangiophyceae</taxon>
        <taxon>Galdieriales</taxon>
        <taxon>Galdieriaceae</taxon>
        <taxon>Galdieria</taxon>
    </lineage>
</organism>
<reference evidence="1" key="1">
    <citation type="journal article" date="2022" name="Proc. Natl. Acad. Sci. U.S.A.">
        <title>Life cycle and functional genomics of the unicellular red alga Galdieria for elucidating algal and plant evolution and industrial use.</title>
        <authorList>
            <person name="Hirooka S."/>
            <person name="Itabashi T."/>
            <person name="Ichinose T.M."/>
            <person name="Onuma R."/>
            <person name="Fujiwara T."/>
            <person name="Yamashita S."/>
            <person name="Jong L.W."/>
            <person name="Tomita R."/>
            <person name="Iwane A.H."/>
            <person name="Miyagishima S.Y."/>
        </authorList>
    </citation>
    <scope>NUCLEOTIDE SEQUENCE</scope>
    <source>
        <strain evidence="1">NBRC 102759</strain>
    </source>
</reference>
<dbReference type="Pfam" id="PF12689">
    <property type="entry name" value="Acid_PPase"/>
    <property type="match status" value="1"/>
</dbReference>
<gene>
    <name evidence="1" type="ORF">GpartN1_g5421.t1</name>
</gene>
<dbReference type="SUPFAM" id="SSF56784">
    <property type="entry name" value="HAD-like"/>
    <property type="match status" value="1"/>
</dbReference>
<dbReference type="PANTHER" id="PTHR17901">
    <property type="entry name" value="MAGNESIUM-DEPENDENT PHOSPHATASE 1 MDP1"/>
    <property type="match status" value="1"/>
</dbReference>
<reference evidence="1" key="2">
    <citation type="submission" date="2022-01" db="EMBL/GenBank/DDBJ databases">
        <authorList>
            <person name="Hirooka S."/>
            <person name="Miyagishima S.Y."/>
        </authorList>
    </citation>
    <scope>NUCLEOTIDE SEQUENCE</scope>
    <source>
        <strain evidence="1">NBRC 102759</strain>
    </source>
</reference>
<dbReference type="OrthoDB" id="2865258at2759"/>
<dbReference type="InterPro" id="IPR023214">
    <property type="entry name" value="HAD_sf"/>
</dbReference>
<dbReference type="NCBIfam" id="TIGR01681">
    <property type="entry name" value="HAD-SF-IIIC"/>
    <property type="match status" value="1"/>
</dbReference>
<dbReference type="GO" id="GO:0003993">
    <property type="term" value="F:acid phosphatase activity"/>
    <property type="evidence" value="ECO:0007669"/>
    <property type="project" value="TreeGrafter"/>
</dbReference>
<dbReference type="Gene3D" id="3.40.50.1000">
    <property type="entry name" value="HAD superfamily/HAD-like"/>
    <property type="match status" value="1"/>
</dbReference>
<dbReference type="EMBL" id="BQMJ01000045">
    <property type="protein sequence ID" value="GJQ13630.1"/>
    <property type="molecule type" value="Genomic_DNA"/>
</dbReference>
<proteinExistence type="predicted"/>
<dbReference type="Proteomes" id="UP001061958">
    <property type="component" value="Unassembled WGS sequence"/>
</dbReference>
<dbReference type="NCBIfam" id="TIGR01685">
    <property type="entry name" value="MDP-1"/>
    <property type="match status" value="1"/>
</dbReference>
<dbReference type="InterPro" id="IPR010036">
    <property type="entry name" value="MDP_1_eu_arc"/>
</dbReference>
<dbReference type="PANTHER" id="PTHR17901:SF14">
    <property type="entry name" value="MAGNESIUM-DEPENDENT PHOSPHATASE 1"/>
    <property type="match status" value="1"/>
</dbReference>
<accession>A0A9C7USN7</accession>
<evidence type="ECO:0000313" key="1">
    <source>
        <dbReference type="EMBL" id="GJQ13630.1"/>
    </source>
</evidence>
<keyword evidence="2" id="KW-1185">Reference proteome</keyword>
<evidence type="ECO:0000313" key="2">
    <source>
        <dbReference type="Proteomes" id="UP001061958"/>
    </source>
</evidence>
<evidence type="ECO:0008006" key="3">
    <source>
        <dbReference type="Google" id="ProtNLM"/>
    </source>
</evidence>
<dbReference type="InterPro" id="IPR010033">
    <property type="entry name" value="HAD_SF_ppase_IIIC"/>
</dbReference>
<dbReference type="InterPro" id="IPR036412">
    <property type="entry name" value="HAD-like_sf"/>
</dbReference>
<sequence length="173" mass="19656">MERDRARLKGILKAGKLPKLAVFDLDYTIWAFWNDCTAGPPYRRESSSTIADRSGELLHMYPQSRMILEEFQSEGVKIGFASRSPVPKWTRKVVEVFDLLSIVNNLCEIYPGSKEPHFISLQKKTCVAFDEMIFFDDDSVLLASIAQEDSMLMKLKNASKRTEKGELKLAESG</sequence>